<name>A0A4D7JET7_9BACT</name>
<keyword evidence="10" id="KW-1185">Reference proteome</keyword>
<dbReference type="Pfam" id="PF01145">
    <property type="entry name" value="Band_7"/>
    <property type="match status" value="1"/>
</dbReference>
<dbReference type="AlphaFoldDB" id="A0A4D7JET7"/>
<evidence type="ECO:0000256" key="1">
    <source>
        <dbReference type="ARBA" id="ARBA00004167"/>
    </source>
</evidence>
<evidence type="ECO:0000256" key="6">
    <source>
        <dbReference type="PIRNR" id="PIRNR005651"/>
    </source>
</evidence>
<dbReference type="Gene3D" id="3.30.479.30">
    <property type="entry name" value="Band 7 domain"/>
    <property type="match status" value="1"/>
</dbReference>
<evidence type="ECO:0000256" key="5">
    <source>
        <dbReference type="ARBA" id="ARBA00023136"/>
    </source>
</evidence>
<dbReference type="InterPro" id="IPR010200">
    <property type="entry name" value="HflC"/>
</dbReference>
<protein>
    <recommendedName>
        <fullName evidence="6">Protein HflC</fullName>
    </recommendedName>
</protein>
<evidence type="ECO:0000313" key="9">
    <source>
        <dbReference type="EMBL" id="QCK13663.1"/>
    </source>
</evidence>
<comment type="function">
    <text evidence="6">HflC and HflK could regulate a protease.</text>
</comment>
<evidence type="ECO:0000256" key="3">
    <source>
        <dbReference type="ARBA" id="ARBA00022692"/>
    </source>
</evidence>
<dbReference type="PANTHER" id="PTHR42911">
    <property type="entry name" value="MODULATOR OF FTSH PROTEASE HFLC"/>
    <property type="match status" value="1"/>
</dbReference>
<evidence type="ECO:0000256" key="7">
    <source>
        <dbReference type="SAM" id="Phobius"/>
    </source>
</evidence>
<dbReference type="CDD" id="cd03405">
    <property type="entry name" value="SPFH_HflC"/>
    <property type="match status" value="1"/>
</dbReference>
<dbReference type="KEGG" id="fpf:DCC35_02280"/>
<reference evidence="9 10" key="1">
    <citation type="submission" date="2018-04" db="EMBL/GenBank/DDBJ databases">
        <title>Complete genome uncultured novel isolate.</title>
        <authorList>
            <person name="Merlino G."/>
        </authorList>
    </citation>
    <scope>NUCLEOTIDE SEQUENCE [LARGE SCALE GENOMIC DNA]</scope>
    <source>
        <strain evidence="10">R1DC9</strain>
    </source>
</reference>
<dbReference type="NCBIfam" id="TIGR01932">
    <property type="entry name" value="hflC"/>
    <property type="match status" value="1"/>
</dbReference>
<evidence type="ECO:0000259" key="8">
    <source>
        <dbReference type="SMART" id="SM00244"/>
    </source>
</evidence>
<dbReference type="RefSeq" id="WP_137089260.1">
    <property type="nucleotide sequence ID" value="NZ_CP028923.1"/>
</dbReference>
<keyword evidence="3 7" id="KW-0812">Transmembrane</keyword>
<evidence type="ECO:0000256" key="4">
    <source>
        <dbReference type="ARBA" id="ARBA00022989"/>
    </source>
</evidence>
<dbReference type="SUPFAM" id="SSF117892">
    <property type="entry name" value="Band 7/SPFH domain"/>
    <property type="match status" value="1"/>
</dbReference>
<dbReference type="EMBL" id="CP028923">
    <property type="protein sequence ID" value="QCK13663.1"/>
    <property type="molecule type" value="Genomic_DNA"/>
</dbReference>
<dbReference type="GO" id="GO:0016020">
    <property type="term" value="C:membrane"/>
    <property type="evidence" value="ECO:0007669"/>
    <property type="project" value="UniProtKB-SubCell"/>
</dbReference>
<accession>A0A4D7JET7</accession>
<gene>
    <name evidence="9" type="primary">hflC</name>
    <name evidence="9" type="ORF">DCC35_02280</name>
</gene>
<dbReference type="InterPro" id="IPR036013">
    <property type="entry name" value="Band_7/SPFH_dom_sf"/>
</dbReference>
<feature type="transmembrane region" description="Helical" evidence="7">
    <location>
        <begin position="7"/>
        <end position="26"/>
    </location>
</feature>
<dbReference type="Proteomes" id="UP000298616">
    <property type="component" value="Chromosome"/>
</dbReference>
<comment type="similarity">
    <text evidence="2 6">Belongs to the band 7/mec-2 family. HflC subfamily.</text>
</comment>
<keyword evidence="9" id="KW-0645">Protease</keyword>
<evidence type="ECO:0000313" key="10">
    <source>
        <dbReference type="Proteomes" id="UP000298616"/>
    </source>
</evidence>
<keyword evidence="4 7" id="KW-1133">Transmembrane helix</keyword>
<feature type="domain" description="Band 7" evidence="8">
    <location>
        <begin position="21"/>
        <end position="207"/>
    </location>
</feature>
<organism evidence="9 10">
    <name type="scientific">Mangrovivirga cuniculi</name>
    <dbReference type="NCBI Taxonomy" id="2715131"/>
    <lineage>
        <taxon>Bacteria</taxon>
        <taxon>Pseudomonadati</taxon>
        <taxon>Bacteroidota</taxon>
        <taxon>Cytophagia</taxon>
        <taxon>Cytophagales</taxon>
        <taxon>Mangrovivirgaceae</taxon>
        <taxon>Mangrovivirga</taxon>
    </lineage>
</organism>
<evidence type="ECO:0000256" key="2">
    <source>
        <dbReference type="ARBA" id="ARBA00007862"/>
    </source>
</evidence>
<dbReference type="SMART" id="SM00244">
    <property type="entry name" value="PHB"/>
    <property type="match status" value="1"/>
</dbReference>
<dbReference type="PIRSF" id="PIRSF005651">
    <property type="entry name" value="HflC"/>
    <property type="match status" value="1"/>
</dbReference>
<dbReference type="GO" id="GO:0008233">
    <property type="term" value="F:peptidase activity"/>
    <property type="evidence" value="ECO:0007669"/>
    <property type="project" value="UniProtKB-KW"/>
</dbReference>
<comment type="subcellular location">
    <subcellularLocation>
        <location evidence="1">Membrane</location>
        <topology evidence="1">Single-pass membrane protein</topology>
    </subcellularLocation>
</comment>
<dbReference type="OrthoDB" id="9809197at2"/>
<proteinExistence type="inferred from homology"/>
<sequence length="312" mass="36175">MKKSKIILLVIGIVVVIGLLMSTFIVKESKQAIVTQFGKPVGKPRIEPGLYFKVPFVQKVQFFDKRYLKWNGDPNQVTTKDKKYIFVDTYARWQITDPLRFFIRLRDQRSAQSRLDDILDGETRNAVASFNLLDLIRSTNRDPVVSEDYLQELDELDEISVGRARIEDMILEKANERTSDLGIKILDIRFKRMNYVDEVRDRVYDRMISERKRIADQFRSEGQGEASKIKGNKERDLAKIQSEAFEQAEIIKGKADAQATSIYASAYDRNASSRQFYSFLRGMEALEKSFDEKTNLVITTDSDLYKYLKEAN</sequence>
<keyword evidence="5 7" id="KW-0472">Membrane</keyword>
<dbReference type="InterPro" id="IPR001107">
    <property type="entry name" value="Band_7"/>
</dbReference>
<dbReference type="GO" id="GO:0006508">
    <property type="term" value="P:proteolysis"/>
    <property type="evidence" value="ECO:0007669"/>
    <property type="project" value="UniProtKB-KW"/>
</dbReference>
<keyword evidence="9" id="KW-0378">Hydrolase</keyword>
<dbReference type="PANTHER" id="PTHR42911:SF1">
    <property type="entry name" value="MODULATOR OF FTSH PROTEASE HFLC"/>
    <property type="match status" value="1"/>
</dbReference>